<comment type="caution">
    <text evidence="2">The sequence shown here is derived from an EMBL/GenBank/DDBJ whole genome shotgun (WGS) entry which is preliminary data.</text>
</comment>
<dbReference type="AlphaFoldDB" id="A0AAV3Y8E8"/>
<sequence length="120" mass="13136">MVATSSSQQTIYRSVPPRPLGYGLSDMLDPRTLGYLGGRHRSSTAPVSGNTPEEFAHRFKARPTTRPRIIDFDGSSVTPKGHYHPSAISNGFPTARAKIYIGQPKVKSPSDFVEVCDECK</sequence>
<proteinExistence type="predicted"/>
<keyword evidence="3" id="KW-1185">Reference proteome</keyword>
<organism evidence="2 3">
    <name type="scientific">Plakobranchus ocellatus</name>
    <dbReference type="NCBI Taxonomy" id="259542"/>
    <lineage>
        <taxon>Eukaryota</taxon>
        <taxon>Metazoa</taxon>
        <taxon>Spiralia</taxon>
        <taxon>Lophotrochozoa</taxon>
        <taxon>Mollusca</taxon>
        <taxon>Gastropoda</taxon>
        <taxon>Heterobranchia</taxon>
        <taxon>Euthyneura</taxon>
        <taxon>Panpulmonata</taxon>
        <taxon>Sacoglossa</taxon>
        <taxon>Placobranchoidea</taxon>
        <taxon>Plakobranchidae</taxon>
        <taxon>Plakobranchus</taxon>
    </lineage>
</organism>
<protein>
    <submittedName>
        <fullName evidence="2">Uncharacterized protein</fullName>
    </submittedName>
</protein>
<evidence type="ECO:0000256" key="1">
    <source>
        <dbReference type="SAM" id="MobiDB-lite"/>
    </source>
</evidence>
<reference evidence="2 3" key="1">
    <citation type="journal article" date="2021" name="Elife">
        <title>Chloroplast acquisition without the gene transfer in kleptoplastic sea slugs, Plakobranchus ocellatus.</title>
        <authorList>
            <person name="Maeda T."/>
            <person name="Takahashi S."/>
            <person name="Yoshida T."/>
            <person name="Shimamura S."/>
            <person name="Takaki Y."/>
            <person name="Nagai Y."/>
            <person name="Toyoda A."/>
            <person name="Suzuki Y."/>
            <person name="Arimoto A."/>
            <person name="Ishii H."/>
            <person name="Satoh N."/>
            <person name="Nishiyama T."/>
            <person name="Hasebe M."/>
            <person name="Maruyama T."/>
            <person name="Minagawa J."/>
            <person name="Obokata J."/>
            <person name="Shigenobu S."/>
        </authorList>
    </citation>
    <scope>NUCLEOTIDE SEQUENCE [LARGE SCALE GENOMIC DNA]</scope>
</reference>
<feature type="compositionally biased region" description="Polar residues" evidence="1">
    <location>
        <begin position="1"/>
        <end position="12"/>
    </location>
</feature>
<dbReference type="EMBL" id="BLXT01000588">
    <property type="protein sequence ID" value="GFN78528.1"/>
    <property type="molecule type" value="Genomic_DNA"/>
</dbReference>
<gene>
    <name evidence="2" type="ORF">PoB_000503400</name>
</gene>
<dbReference type="Proteomes" id="UP000735302">
    <property type="component" value="Unassembled WGS sequence"/>
</dbReference>
<name>A0AAV3Y8E8_9GAST</name>
<accession>A0AAV3Y8E8</accession>
<feature type="region of interest" description="Disordered" evidence="1">
    <location>
        <begin position="35"/>
        <end position="89"/>
    </location>
</feature>
<feature type="region of interest" description="Disordered" evidence="1">
    <location>
        <begin position="1"/>
        <end position="23"/>
    </location>
</feature>
<evidence type="ECO:0000313" key="2">
    <source>
        <dbReference type="EMBL" id="GFN78528.1"/>
    </source>
</evidence>
<evidence type="ECO:0000313" key="3">
    <source>
        <dbReference type="Proteomes" id="UP000735302"/>
    </source>
</evidence>